<dbReference type="InterPro" id="IPR037883">
    <property type="entry name" value="Knr4/Smi1-like_sf"/>
</dbReference>
<protein>
    <recommendedName>
        <fullName evidence="1">Knr4/Smi1-like domain-containing protein</fullName>
    </recommendedName>
</protein>
<dbReference type="OrthoDB" id="2045100at2"/>
<dbReference type="AlphaFoldDB" id="A0A0M4FYU9"/>
<evidence type="ECO:0000259" key="1">
    <source>
        <dbReference type="SMART" id="SM00860"/>
    </source>
</evidence>
<keyword evidence="3" id="KW-1185">Reference proteome</keyword>
<dbReference type="SMART" id="SM00860">
    <property type="entry name" value="SMI1_KNR4"/>
    <property type="match status" value="1"/>
</dbReference>
<dbReference type="Gene3D" id="3.40.1580.10">
    <property type="entry name" value="SMI1/KNR4-like"/>
    <property type="match status" value="1"/>
</dbReference>
<dbReference type="Pfam" id="PF14567">
    <property type="entry name" value="SUKH_5"/>
    <property type="match status" value="1"/>
</dbReference>
<dbReference type="InterPro" id="IPR018958">
    <property type="entry name" value="Knr4/Smi1-like_dom"/>
</dbReference>
<sequence>MKNDILVFIQTGKPGVTDEDIKSAEEKLGAVFPEVYKEFYKLVNQAEIGEWILFPIKDPNHLRKSWDDIVRQNLEVRDENMPEDLIAIGDDGNGDKLCFQVINGKMSEKIYLWDHETNEIEEYAPNLIEFVKLESEAEEG</sequence>
<proteinExistence type="predicted"/>
<reference evidence="2 3" key="2">
    <citation type="journal article" date="2016" name="Int. J. Syst. Evol. Microbiol.">
        <title>Bacillus gobiensis sp. nov., isolated from a soil sample.</title>
        <authorList>
            <person name="Liu B."/>
            <person name="Liu G.H."/>
            <person name="Cetin S."/>
            <person name="Schumann P."/>
            <person name="Pan Z.Z."/>
            <person name="Chen Q.Q."/>
        </authorList>
    </citation>
    <scope>NUCLEOTIDE SEQUENCE [LARGE SCALE GENOMIC DNA]</scope>
    <source>
        <strain evidence="2 3">FJAT-4402</strain>
    </source>
</reference>
<organism evidence="2 3">
    <name type="scientific">Bacillus gobiensis</name>
    <dbReference type="NCBI Taxonomy" id="1441095"/>
    <lineage>
        <taxon>Bacteria</taxon>
        <taxon>Bacillati</taxon>
        <taxon>Bacillota</taxon>
        <taxon>Bacilli</taxon>
        <taxon>Bacillales</taxon>
        <taxon>Bacillaceae</taxon>
        <taxon>Bacillus</taxon>
    </lineage>
</organism>
<dbReference type="PATRIC" id="fig|1441095.3.peg.3117"/>
<dbReference type="EMBL" id="CP012600">
    <property type="protein sequence ID" value="ALC82588.1"/>
    <property type="molecule type" value="Genomic_DNA"/>
</dbReference>
<evidence type="ECO:0000313" key="3">
    <source>
        <dbReference type="Proteomes" id="UP000067625"/>
    </source>
</evidence>
<gene>
    <name evidence="2" type="ORF">AM592_14145</name>
</gene>
<name>A0A0M4FYU9_9BACI</name>
<accession>A0A0M4FYU9</accession>
<dbReference type="SUPFAM" id="SSF160631">
    <property type="entry name" value="SMI1/KNR4-like"/>
    <property type="match status" value="1"/>
</dbReference>
<evidence type="ECO:0000313" key="2">
    <source>
        <dbReference type="EMBL" id="ALC82588.1"/>
    </source>
</evidence>
<dbReference type="RefSeq" id="WP_053604393.1">
    <property type="nucleotide sequence ID" value="NZ_CP012600.1"/>
</dbReference>
<dbReference type="Proteomes" id="UP000067625">
    <property type="component" value="Chromosome"/>
</dbReference>
<feature type="domain" description="Knr4/Smi1-like" evidence="1">
    <location>
        <begin position="15"/>
        <end position="133"/>
    </location>
</feature>
<reference evidence="3" key="1">
    <citation type="submission" date="2015-08" db="EMBL/GenBank/DDBJ databases">
        <title>Genome sequencing project for genomic taxonomy and phylogenomics of Bacillus-like bacteria.</title>
        <authorList>
            <person name="Liu B."/>
            <person name="Wang J."/>
            <person name="Zhu Y."/>
            <person name="Liu G."/>
            <person name="Chen Q."/>
            <person name="Chen Z."/>
            <person name="Lan J."/>
            <person name="Che J."/>
            <person name="Ge C."/>
            <person name="Shi H."/>
            <person name="Pan Z."/>
            <person name="Liu X."/>
        </authorList>
    </citation>
    <scope>NUCLEOTIDE SEQUENCE [LARGE SCALE GENOMIC DNA]</scope>
    <source>
        <strain evidence="3">FJAT-4402</strain>
    </source>
</reference>